<evidence type="ECO:0000313" key="16">
    <source>
        <dbReference type="EMBL" id="MCT7357700.1"/>
    </source>
</evidence>
<protein>
    <recommendedName>
        <fullName evidence="4 14">Protoporphyrinogen IX oxidase</fullName>
        <shortName evidence="14">PPO</shortName>
        <ecNumber evidence="14 15">1.3.99.-</ecNumber>
    </recommendedName>
</protein>
<keyword evidence="12 14" id="KW-0472">Membrane</keyword>
<dbReference type="HAMAP" id="MF_02239">
    <property type="entry name" value="HemJ"/>
    <property type="match status" value="1"/>
</dbReference>
<proteinExistence type="inferred from homology"/>
<keyword evidence="7 14" id="KW-0812">Transmembrane</keyword>
<comment type="subcellular location">
    <subcellularLocation>
        <location evidence="1 14">Cell membrane</location>
        <topology evidence="1 14">Multi-pass membrane protein</topology>
    </subcellularLocation>
</comment>
<keyword evidence="5 14" id="KW-1003">Cell membrane</keyword>
<evidence type="ECO:0000256" key="11">
    <source>
        <dbReference type="ARBA" id="ARBA00023004"/>
    </source>
</evidence>
<dbReference type="InterPro" id="IPR005265">
    <property type="entry name" value="HemJ-like"/>
</dbReference>
<accession>A0A9X2WCN2</accession>
<dbReference type="RefSeq" id="WP_260974635.1">
    <property type="nucleotide sequence ID" value="NZ_JAOANI010000005.1"/>
</dbReference>
<evidence type="ECO:0000256" key="8">
    <source>
        <dbReference type="ARBA" id="ARBA00022723"/>
    </source>
</evidence>
<comment type="similarity">
    <text evidence="3 14 15">Belongs to the HemJ family.</text>
</comment>
<evidence type="ECO:0000256" key="14">
    <source>
        <dbReference type="HAMAP-Rule" id="MF_02239"/>
    </source>
</evidence>
<dbReference type="GO" id="GO:0006782">
    <property type="term" value="P:protoporphyrinogen IX biosynthetic process"/>
    <property type="evidence" value="ECO:0007669"/>
    <property type="project" value="UniProtKB-UniRule"/>
</dbReference>
<organism evidence="16 17">
    <name type="scientific">Thalassolituus pacificus</name>
    <dbReference type="NCBI Taxonomy" id="2975440"/>
    <lineage>
        <taxon>Bacteria</taxon>
        <taxon>Pseudomonadati</taxon>
        <taxon>Pseudomonadota</taxon>
        <taxon>Gammaproteobacteria</taxon>
        <taxon>Oceanospirillales</taxon>
        <taxon>Oceanospirillaceae</taxon>
        <taxon>Thalassolituus</taxon>
    </lineage>
</organism>
<name>A0A9X2WCN2_9GAMM</name>
<evidence type="ECO:0000256" key="12">
    <source>
        <dbReference type="ARBA" id="ARBA00023136"/>
    </source>
</evidence>
<feature type="binding site" description="axial binding residue" evidence="14">
    <location>
        <position position="8"/>
    </location>
    <ligand>
        <name>heme</name>
        <dbReference type="ChEBI" id="CHEBI:30413"/>
    </ligand>
    <ligandPart>
        <name>Fe</name>
        <dbReference type="ChEBI" id="CHEBI:18248"/>
    </ligandPart>
</feature>
<evidence type="ECO:0000256" key="10">
    <source>
        <dbReference type="ARBA" id="ARBA00023002"/>
    </source>
</evidence>
<dbReference type="NCBIfam" id="TIGR00701">
    <property type="entry name" value="protoporphyrinogen oxidase HemJ"/>
    <property type="match status" value="1"/>
</dbReference>
<feature type="binding site" description="axial binding residue" evidence="14">
    <location>
        <position position="85"/>
    </location>
    <ligand>
        <name>heme</name>
        <dbReference type="ChEBI" id="CHEBI:30413"/>
    </ligand>
    <ligandPart>
        <name>Fe</name>
        <dbReference type="ChEBI" id="CHEBI:18248"/>
    </ligandPart>
</feature>
<feature type="transmembrane region" description="Helical" evidence="14">
    <location>
        <begin position="6"/>
        <end position="27"/>
    </location>
</feature>
<evidence type="ECO:0000256" key="7">
    <source>
        <dbReference type="ARBA" id="ARBA00022692"/>
    </source>
</evidence>
<evidence type="ECO:0000256" key="5">
    <source>
        <dbReference type="ARBA" id="ARBA00022475"/>
    </source>
</evidence>
<evidence type="ECO:0000256" key="6">
    <source>
        <dbReference type="ARBA" id="ARBA00022617"/>
    </source>
</evidence>
<dbReference type="PIRSF" id="PIRSF004638">
    <property type="entry name" value="UCP004638"/>
    <property type="match status" value="1"/>
</dbReference>
<sequence length="141" mass="16915">MLWVKAFHIIAVVTWFAAIFYLPRLFVYHASADDQVSRERFKIMERKLYRGIMTPSMVVVLALGAWLLTFNPRYYFIDSHWMHAKLTLVALLVIYHFYCGHLLKVFRDDNNQRSHVFYRWFNEIPVFMLIAIVILVVVRPF</sequence>
<evidence type="ECO:0000256" key="4">
    <source>
        <dbReference type="ARBA" id="ARBA00017504"/>
    </source>
</evidence>
<evidence type="ECO:0000256" key="9">
    <source>
        <dbReference type="ARBA" id="ARBA00022989"/>
    </source>
</evidence>
<dbReference type="AlphaFoldDB" id="A0A9X2WCN2"/>
<reference evidence="16" key="1">
    <citation type="journal article" date="2022" name="Front. Microbiol.">
        <title>Genome-based taxonomic rearrangement of Oceanobacter-related bacteria including the description of Thalassolituus hydrocarbonoclasticus sp. nov. and Thalassolituus pacificus sp. nov. and emended description of the genus Thalassolituus.</title>
        <authorList>
            <person name="Dong C."/>
            <person name="Wei L."/>
            <person name="Wang J."/>
            <person name="Lai Q."/>
            <person name="Huang Z."/>
            <person name="Shao Z."/>
        </authorList>
    </citation>
    <scope>NUCLEOTIDE SEQUENCE</scope>
    <source>
        <strain evidence="16">59MF3M-4</strain>
    </source>
</reference>
<evidence type="ECO:0000256" key="2">
    <source>
        <dbReference type="ARBA" id="ARBA00005073"/>
    </source>
</evidence>
<comment type="subunit">
    <text evidence="14">Homodimer.</text>
</comment>
<dbReference type="Proteomes" id="UP001147830">
    <property type="component" value="Unassembled WGS sequence"/>
</dbReference>
<keyword evidence="17" id="KW-1185">Reference proteome</keyword>
<evidence type="ECO:0000256" key="13">
    <source>
        <dbReference type="ARBA" id="ARBA00048390"/>
    </source>
</evidence>
<feature type="transmembrane region" description="Helical" evidence="14">
    <location>
        <begin position="80"/>
        <end position="99"/>
    </location>
</feature>
<dbReference type="GO" id="GO:0046872">
    <property type="term" value="F:metal ion binding"/>
    <property type="evidence" value="ECO:0007669"/>
    <property type="project" value="UniProtKB-UniRule"/>
</dbReference>
<dbReference type="GO" id="GO:0070818">
    <property type="term" value="F:protoporphyrinogen oxidase activity"/>
    <property type="evidence" value="ECO:0007669"/>
    <property type="project" value="UniProtKB-UniRule"/>
</dbReference>
<dbReference type="EC" id="1.3.99.-" evidence="14 15"/>
<reference evidence="16" key="2">
    <citation type="submission" date="2022-08" db="EMBL/GenBank/DDBJ databases">
        <authorList>
            <person name="Dong C."/>
        </authorList>
    </citation>
    <scope>NUCLEOTIDE SEQUENCE</scope>
    <source>
        <strain evidence="16">59MF3M-4</strain>
    </source>
</reference>
<dbReference type="Pfam" id="PF03653">
    <property type="entry name" value="UPF0093"/>
    <property type="match status" value="1"/>
</dbReference>
<dbReference type="GO" id="GO:0005886">
    <property type="term" value="C:plasma membrane"/>
    <property type="evidence" value="ECO:0007669"/>
    <property type="project" value="UniProtKB-SubCell"/>
</dbReference>
<dbReference type="PANTHER" id="PTHR40255:SF1">
    <property type="entry name" value="PROTOPORPHYRINOGEN IX OXIDASE"/>
    <property type="match status" value="1"/>
</dbReference>
<evidence type="ECO:0000313" key="17">
    <source>
        <dbReference type="Proteomes" id="UP001147830"/>
    </source>
</evidence>
<gene>
    <name evidence="16" type="primary">hemJ</name>
    <name evidence="16" type="ORF">NYR02_01530</name>
</gene>
<comment type="pathway">
    <text evidence="2 14 15">Porphyrin-containing compound metabolism; protoporphyrin-IX biosynthesis; protoporphyrin-IX from protoporphyrinogen-IX: step 1/1.</text>
</comment>
<dbReference type="EMBL" id="JAOANI010000005">
    <property type="protein sequence ID" value="MCT7357700.1"/>
    <property type="molecule type" value="Genomic_DNA"/>
</dbReference>
<comment type="function">
    <text evidence="14 15">Catalyzes the oxidation of protoporphyrinogen IX to protoporphyrin IX.</text>
</comment>
<keyword evidence="8 14" id="KW-0479">Metal-binding</keyword>
<feature type="transmembrane region" description="Helical" evidence="14">
    <location>
        <begin position="48"/>
        <end position="68"/>
    </location>
</feature>
<feature type="transmembrane region" description="Helical" evidence="14">
    <location>
        <begin position="120"/>
        <end position="138"/>
    </location>
</feature>
<evidence type="ECO:0000256" key="3">
    <source>
        <dbReference type="ARBA" id="ARBA00006501"/>
    </source>
</evidence>
<keyword evidence="11 14" id="KW-0408">Iron</keyword>
<comment type="catalytic activity">
    <reaction evidence="13 14 15">
        <text>protoporphyrinogen IX + 3 A = protoporphyrin IX + 3 AH2</text>
        <dbReference type="Rhea" id="RHEA:62000"/>
        <dbReference type="ChEBI" id="CHEBI:13193"/>
        <dbReference type="ChEBI" id="CHEBI:17499"/>
        <dbReference type="ChEBI" id="CHEBI:57306"/>
        <dbReference type="ChEBI" id="CHEBI:57307"/>
    </reaction>
</comment>
<dbReference type="PANTHER" id="PTHR40255">
    <property type="entry name" value="UPF0093 MEMBRANE PROTEIN SLR1790"/>
    <property type="match status" value="1"/>
</dbReference>
<evidence type="ECO:0000256" key="1">
    <source>
        <dbReference type="ARBA" id="ARBA00004651"/>
    </source>
</evidence>
<comment type="cofactor">
    <cofactor evidence="14 15">
        <name>heme b</name>
        <dbReference type="ChEBI" id="CHEBI:60344"/>
    </cofactor>
    <text evidence="14 15">Binds 1 heme b (iron(II)-protoporphyrin IX) group per subunit.</text>
</comment>
<evidence type="ECO:0000256" key="15">
    <source>
        <dbReference type="PIRNR" id="PIRNR004638"/>
    </source>
</evidence>
<keyword evidence="9 14" id="KW-1133">Transmembrane helix</keyword>
<comment type="caution">
    <text evidence="16">The sequence shown here is derived from an EMBL/GenBank/DDBJ whole genome shotgun (WGS) entry which is preliminary data.</text>
</comment>
<keyword evidence="10 14" id="KW-0560">Oxidoreductase</keyword>
<keyword evidence="6 14" id="KW-0349">Heme</keyword>